<dbReference type="Proteomes" id="UP001597340">
    <property type="component" value="Unassembled WGS sequence"/>
</dbReference>
<dbReference type="RefSeq" id="WP_229524257.1">
    <property type="nucleotide sequence ID" value="NZ_JAFFQR010000064.1"/>
</dbReference>
<dbReference type="Pfam" id="PF15919">
    <property type="entry name" value="HicB_lk_antitox"/>
    <property type="match status" value="1"/>
</dbReference>
<keyword evidence="3" id="KW-1185">Reference proteome</keyword>
<organism evidence="2 3">
    <name type="scientific">Paenibacillus farraposensis</name>
    <dbReference type="NCBI Taxonomy" id="2807095"/>
    <lineage>
        <taxon>Bacteria</taxon>
        <taxon>Bacillati</taxon>
        <taxon>Bacillota</taxon>
        <taxon>Bacilli</taxon>
        <taxon>Bacillales</taxon>
        <taxon>Paenibacillaceae</taxon>
        <taxon>Paenibacillus</taxon>
    </lineage>
</organism>
<dbReference type="EMBL" id="JBHTNZ010000013">
    <property type="protein sequence ID" value="MFD1462046.1"/>
    <property type="molecule type" value="Genomic_DNA"/>
</dbReference>
<gene>
    <name evidence="2" type="ORF">ACFQ5D_11655</name>
</gene>
<dbReference type="SUPFAM" id="SSF143100">
    <property type="entry name" value="TTHA1013/TTHA0281-like"/>
    <property type="match status" value="1"/>
</dbReference>
<protein>
    <submittedName>
        <fullName evidence="2">Type II toxin-antitoxin system HicB family antitoxin</fullName>
    </submittedName>
</protein>
<dbReference type="InterPro" id="IPR035069">
    <property type="entry name" value="TTHA1013/TTHA0281-like"/>
</dbReference>
<dbReference type="InterPro" id="IPR051404">
    <property type="entry name" value="TA_system_antitoxin"/>
</dbReference>
<dbReference type="PANTHER" id="PTHR34504:SF2">
    <property type="entry name" value="UPF0150 PROTEIN SSL0259"/>
    <property type="match status" value="1"/>
</dbReference>
<evidence type="ECO:0000313" key="2">
    <source>
        <dbReference type="EMBL" id="MFD1462046.1"/>
    </source>
</evidence>
<comment type="caution">
    <text evidence="2">The sequence shown here is derived from an EMBL/GenBank/DDBJ whole genome shotgun (WGS) entry which is preliminary data.</text>
</comment>
<name>A0ABW4DDX7_9BACL</name>
<sequence length="104" mass="11766">MDNKYMITIKKWSDDIDGTYFVAKVPELKGCMSDGATVKEALVNAREAISGYLEVLIESGDTIPKPQNDKEIVQLLGEYTKEEITECYQAVDKLRCIIDQLNKM</sequence>
<dbReference type="Gene3D" id="3.30.160.250">
    <property type="match status" value="1"/>
</dbReference>
<feature type="domain" description="HicB-like antitoxin of toxin-antitoxin system" evidence="1">
    <location>
        <begin position="5"/>
        <end position="72"/>
    </location>
</feature>
<proteinExistence type="predicted"/>
<accession>A0ABW4DDX7</accession>
<reference evidence="3" key="1">
    <citation type="journal article" date="2019" name="Int. J. Syst. Evol. Microbiol.">
        <title>The Global Catalogue of Microorganisms (GCM) 10K type strain sequencing project: providing services to taxonomists for standard genome sequencing and annotation.</title>
        <authorList>
            <consortium name="The Broad Institute Genomics Platform"/>
            <consortium name="The Broad Institute Genome Sequencing Center for Infectious Disease"/>
            <person name="Wu L."/>
            <person name="Ma J."/>
        </authorList>
    </citation>
    <scope>NUCLEOTIDE SEQUENCE [LARGE SCALE GENOMIC DNA]</scope>
    <source>
        <strain evidence="3">CCM 9147</strain>
    </source>
</reference>
<evidence type="ECO:0000313" key="3">
    <source>
        <dbReference type="Proteomes" id="UP001597340"/>
    </source>
</evidence>
<dbReference type="PANTHER" id="PTHR34504">
    <property type="entry name" value="ANTITOXIN HICB"/>
    <property type="match status" value="1"/>
</dbReference>
<evidence type="ECO:0000259" key="1">
    <source>
        <dbReference type="Pfam" id="PF15919"/>
    </source>
</evidence>
<dbReference type="InterPro" id="IPR031807">
    <property type="entry name" value="HicB-like"/>
</dbReference>